<feature type="coiled-coil region" evidence="1">
    <location>
        <begin position="1"/>
        <end position="31"/>
    </location>
</feature>
<reference evidence="2" key="1">
    <citation type="journal article" date="2023" name="Antibiotics">
        <title>Genomic Characterization of Antibiotic-Resistant Campylobacterales Isolated from Chilean Poultry Meat.</title>
        <authorList>
            <person name="Concha-Toloza M."/>
            <person name="Lopez-Cantillo M."/>
            <person name="Molina-Mora J.A."/>
            <person name="Collado L."/>
        </authorList>
    </citation>
    <scope>NUCLEOTIDE SEQUENCE</scope>
    <source>
        <strain evidence="2">FR1p153A2</strain>
    </source>
</reference>
<keyword evidence="1" id="KW-0175">Coiled coil</keyword>
<comment type="caution">
    <text evidence="2">The sequence shown here is derived from an EMBL/GenBank/DDBJ whole genome shotgun (WGS) entry which is preliminary data.</text>
</comment>
<name>A0AAW6VFN5_9BACT</name>
<evidence type="ECO:0000313" key="2">
    <source>
        <dbReference type="EMBL" id="MDK2040801.1"/>
    </source>
</evidence>
<sequence>MTKLEKSLNLLDKALNNLLKLSKQFDNKEIKITKINGKLYKKINLSSYQVADAMIHFATQDEINEGICKKANTLIKEPYRQRISKADSEIKKNLLTNVIENELDYTELTYRYGVLAAEYAKQKDEIKFLKDSIKVGQLNTFKDINKSKIILTNNTNDTQTEDILTHLLELLSENFLISVDEKIGGNHAIYFEHMGTIKKICNMSNLSELNIYLNEERKFIQKNILKL</sequence>
<dbReference type="RefSeq" id="WP_260898199.1">
    <property type="nucleotide sequence ID" value="NZ_JAQTJC010000001.1"/>
</dbReference>
<reference evidence="2" key="2">
    <citation type="submission" date="2023-02" db="EMBL/GenBank/DDBJ databases">
        <authorList>
            <person name="Concha-Toloza M."/>
            <person name="Lopez-Cantillo M."/>
            <person name="Molina-Mora J."/>
            <person name="Collado L."/>
        </authorList>
    </citation>
    <scope>NUCLEOTIDE SEQUENCE</scope>
    <source>
        <strain evidence="2">FR1p153A2</strain>
    </source>
</reference>
<evidence type="ECO:0000313" key="3">
    <source>
        <dbReference type="Proteomes" id="UP001237501"/>
    </source>
</evidence>
<dbReference type="Proteomes" id="UP001237501">
    <property type="component" value="Unassembled WGS sequence"/>
</dbReference>
<gene>
    <name evidence="2" type="ORF">PT517_03275</name>
</gene>
<evidence type="ECO:0000256" key="1">
    <source>
        <dbReference type="SAM" id="Coils"/>
    </source>
</evidence>
<proteinExistence type="predicted"/>
<organism evidence="2 3">
    <name type="scientific">Aliarcobacter butzleri</name>
    <dbReference type="NCBI Taxonomy" id="28197"/>
    <lineage>
        <taxon>Bacteria</taxon>
        <taxon>Pseudomonadati</taxon>
        <taxon>Campylobacterota</taxon>
        <taxon>Epsilonproteobacteria</taxon>
        <taxon>Campylobacterales</taxon>
        <taxon>Arcobacteraceae</taxon>
        <taxon>Aliarcobacter</taxon>
    </lineage>
</organism>
<dbReference type="AlphaFoldDB" id="A0AAW6VFN5"/>
<protein>
    <submittedName>
        <fullName evidence="2">Uncharacterized protein</fullName>
    </submittedName>
</protein>
<accession>A0AAW6VFN5</accession>
<dbReference type="EMBL" id="JAQTJK010000002">
    <property type="protein sequence ID" value="MDK2040801.1"/>
    <property type="molecule type" value="Genomic_DNA"/>
</dbReference>